<dbReference type="InterPro" id="IPR001647">
    <property type="entry name" value="HTH_TetR"/>
</dbReference>
<dbReference type="RefSeq" id="WP_408083395.1">
    <property type="nucleotide sequence ID" value="NZ_JBELPZ010000001.1"/>
</dbReference>
<organism evidence="5 6">
    <name type="scientific">Flavobacterium rhizosphaerae</name>
    <dbReference type="NCBI Taxonomy" id="3163298"/>
    <lineage>
        <taxon>Bacteria</taxon>
        <taxon>Pseudomonadati</taxon>
        <taxon>Bacteroidota</taxon>
        <taxon>Flavobacteriia</taxon>
        <taxon>Flavobacteriales</taxon>
        <taxon>Flavobacteriaceae</taxon>
        <taxon>Flavobacterium</taxon>
    </lineage>
</organism>
<dbReference type="PANTHER" id="PTHR30328:SF54">
    <property type="entry name" value="HTH-TYPE TRANSCRIPTIONAL REPRESSOR SCO4008"/>
    <property type="match status" value="1"/>
</dbReference>
<proteinExistence type="predicted"/>
<comment type="caution">
    <text evidence="5">The sequence shown here is derived from an EMBL/GenBank/DDBJ whole genome shotgun (WGS) entry which is preliminary data.</text>
</comment>
<reference evidence="5 6" key="1">
    <citation type="submission" date="2024-06" db="EMBL/GenBank/DDBJ databases">
        <authorList>
            <person name="Kaempfer P."/>
            <person name="Viver T."/>
        </authorList>
    </citation>
    <scope>NUCLEOTIDE SEQUENCE [LARGE SCALE GENOMIC DNA]</scope>
    <source>
        <strain evidence="5 6">ST-119</strain>
    </source>
</reference>
<dbReference type="PRINTS" id="PR00455">
    <property type="entry name" value="HTHTETR"/>
</dbReference>
<sequence length="200" mass="23436">MKEAILDKATEMYMKMGLKGVTLDDIAQEMGISKKTIYQHFSNKNSLVEAVCMEIVDTIKCNIDNINASIHDPMEELFEIRRYVKQTVEGKYQLIIYQLNRFFPEIAQKLRSNQFDKMYTSVKSNIERGMAMGLYRKELDKEFISRIYFIGVSSTKDNEIFHEELFNIGKTTNLFLEYHLRAICTPKGIALLERYLKEKD</sequence>
<dbReference type="Proteomes" id="UP001629156">
    <property type="component" value="Unassembled WGS sequence"/>
</dbReference>
<dbReference type="EMBL" id="JBELPZ010000001">
    <property type="protein sequence ID" value="MFL9843162.1"/>
    <property type="molecule type" value="Genomic_DNA"/>
</dbReference>
<name>A0ABW8YT54_9FLAO</name>
<feature type="DNA-binding region" description="H-T-H motif" evidence="2">
    <location>
        <begin position="22"/>
        <end position="41"/>
    </location>
</feature>
<dbReference type="InterPro" id="IPR050109">
    <property type="entry name" value="HTH-type_TetR-like_transc_reg"/>
</dbReference>
<evidence type="ECO:0000313" key="6">
    <source>
        <dbReference type="Proteomes" id="UP001629156"/>
    </source>
</evidence>
<gene>
    <name evidence="5" type="ORF">ABS766_01905</name>
</gene>
<dbReference type="InterPro" id="IPR009057">
    <property type="entry name" value="Homeodomain-like_sf"/>
</dbReference>
<feature type="domain" description="HTH cro/C1-type" evidence="3">
    <location>
        <begin position="19"/>
        <end position="66"/>
    </location>
</feature>
<evidence type="ECO:0000256" key="2">
    <source>
        <dbReference type="PROSITE-ProRule" id="PRU00335"/>
    </source>
</evidence>
<dbReference type="PROSITE" id="PS50943">
    <property type="entry name" value="HTH_CROC1"/>
    <property type="match status" value="1"/>
</dbReference>
<dbReference type="SUPFAM" id="SSF46689">
    <property type="entry name" value="Homeodomain-like"/>
    <property type="match status" value="1"/>
</dbReference>
<feature type="domain" description="HTH tetR-type" evidence="4">
    <location>
        <begin position="1"/>
        <end position="59"/>
    </location>
</feature>
<accession>A0ABW8YT54</accession>
<evidence type="ECO:0000259" key="3">
    <source>
        <dbReference type="PROSITE" id="PS50943"/>
    </source>
</evidence>
<evidence type="ECO:0000313" key="5">
    <source>
        <dbReference type="EMBL" id="MFL9843162.1"/>
    </source>
</evidence>
<dbReference type="Pfam" id="PF00440">
    <property type="entry name" value="TetR_N"/>
    <property type="match status" value="1"/>
</dbReference>
<dbReference type="PROSITE" id="PS50977">
    <property type="entry name" value="HTH_TETR_2"/>
    <property type="match status" value="1"/>
</dbReference>
<dbReference type="PANTHER" id="PTHR30328">
    <property type="entry name" value="TRANSCRIPTIONAL REPRESSOR"/>
    <property type="match status" value="1"/>
</dbReference>
<keyword evidence="1 2" id="KW-0238">DNA-binding</keyword>
<dbReference type="Gene3D" id="1.10.357.10">
    <property type="entry name" value="Tetracycline Repressor, domain 2"/>
    <property type="match status" value="1"/>
</dbReference>
<evidence type="ECO:0000256" key="1">
    <source>
        <dbReference type="ARBA" id="ARBA00023125"/>
    </source>
</evidence>
<keyword evidence="6" id="KW-1185">Reference proteome</keyword>
<protein>
    <submittedName>
        <fullName evidence="5">TetR/AcrR family transcriptional regulator</fullName>
    </submittedName>
</protein>
<dbReference type="InterPro" id="IPR036271">
    <property type="entry name" value="Tet_transcr_reg_TetR-rel_C_sf"/>
</dbReference>
<evidence type="ECO:0000259" key="4">
    <source>
        <dbReference type="PROSITE" id="PS50977"/>
    </source>
</evidence>
<dbReference type="SUPFAM" id="SSF48498">
    <property type="entry name" value="Tetracyclin repressor-like, C-terminal domain"/>
    <property type="match status" value="1"/>
</dbReference>
<dbReference type="InterPro" id="IPR001387">
    <property type="entry name" value="Cro/C1-type_HTH"/>
</dbReference>